<sequence>MPDFRNVLCNVTKNDGTPLKEWGTRQSRRTGYSTCYVQAVTGMSFRLSLKPKIPLESEEEKKERMLADAGLGVRATSEDEDEWMDEDDE</sequence>
<proteinExistence type="predicted"/>
<evidence type="ECO:0000256" key="1">
    <source>
        <dbReference type="SAM" id="MobiDB-lite"/>
    </source>
</evidence>
<evidence type="ECO:0000313" key="3">
    <source>
        <dbReference type="Proteomes" id="UP001357485"/>
    </source>
</evidence>
<keyword evidence="3" id="KW-1185">Reference proteome</keyword>
<feature type="region of interest" description="Disordered" evidence="1">
    <location>
        <begin position="58"/>
        <end position="89"/>
    </location>
</feature>
<accession>A0ABR0LU95</accession>
<reference evidence="2 3" key="1">
    <citation type="submission" date="2023-08" db="EMBL/GenBank/DDBJ databases">
        <title>Black Yeasts Isolated from many extreme environments.</title>
        <authorList>
            <person name="Coleine C."/>
            <person name="Stajich J.E."/>
            <person name="Selbmann L."/>
        </authorList>
    </citation>
    <scope>NUCLEOTIDE SEQUENCE [LARGE SCALE GENOMIC DNA]</scope>
    <source>
        <strain evidence="2 3">CCFEE 536</strain>
    </source>
</reference>
<dbReference type="EMBL" id="JAVRRA010010319">
    <property type="protein sequence ID" value="KAK5242213.1"/>
    <property type="molecule type" value="Genomic_DNA"/>
</dbReference>
<feature type="compositionally biased region" description="Acidic residues" evidence="1">
    <location>
        <begin position="78"/>
        <end position="89"/>
    </location>
</feature>
<name>A0ABR0LU95_9PEZI</name>
<gene>
    <name evidence="2" type="ORF">LTR16_008681</name>
</gene>
<organism evidence="2 3">
    <name type="scientific">Cryomyces antarcticus</name>
    <dbReference type="NCBI Taxonomy" id="329879"/>
    <lineage>
        <taxon>Eukaryota</taxon>
        <taxon>Fungi</taxon>
        <taxon>Dikarya</taxon>
        <taxon>Ascomycota</taxon>
        <taxon>Pezizomycotina</taxon>
        <taxon>Dothideomycetes</taxon>
        <taxon>Dothideomycetes incertae sedis</taxon>
        <taxon>Cryomyces</taxon>
    </lineage>
</organism>
<comment type="caution">
    <text evidence="2">The sequence shown here is derived from an EMBL/GenBank/DDBJ whole genome shotgun (WGS) entry which is preliminary data.</text>
</comment>
<protein>
    <submittedName>
        <fullName evidence="2">Uncharacterized protein</fullName>
    </submittedName>
</protein>
<evidence type="ECO:0000313" key="2">
    <source>
        <dbReference type="EMBL" id="KAK5242213.1"/>
    </source>
</evidence>
<feature type="non-terminal residue" evidence="2">
    <location>
        <position position="89"/>
    </location>
</feature>
<dbReference type="Proteomes" id="UP001357485">
    <property type="component" value="Unassembled WGS sequence"/>
</dbReference>